<keyword evidence="3 8" id="KW-0547">Nucleotide-binding</keyword>
<dbReference type="InterPro" id="IPR014729">
    <property type="entry name" value="Rossmann-like_a/b/a_fold"/>
</dbReference>
<evidence type="ECO:0000256" key="8">
    <source>
        <dbReference type="HAMAP-Rule" id="MF_00123"/>
    </source>
</evidence>
<dbReference type="Gene3D" id="3.30.1360.70">
    <property type="entry name" value="Arginyl tRNA synthetase N-terminal domain"/>
    <property type="match status" value="1"/>
</dbReference>
<evidence type="ECO:0000259" key="11">
    <source>
        <dbReference type="SMART" id="SM01016"/>
    </source>
</evidence>
<comment type="caution">
    <text evidence="12">The sequence shown here is derived from an EMBL/GenBank/DDBJ whole genome shotgun (WGS) entry which is preliminary data.</text>
</comment>
<organism evidence="12 13">
    <name type="scientific">Candidatus Liptonbacteria bacterium RIFCSPLOWO2_01_FULL_56_20</name>
    <dbReference type="NCBI Taxonomy" id="1798652"/>
    <lineage>
        <taxon>Bacteria</taxon>
        <taxon>Candidatus Liptoniibacteriota</taxon>
    </lineage>
</organism>
<dbReference type="InterPro" id="IPR001278">
    <property type="entry name" value="Arg-tRNA-ligase"/>
</dbReference>
<comment type="similarity">
    <text evidence="1 8 9">Belongs to the class-I aminoacyl-tRNA synthetase family.</text>
</comment>
<dbReference type="Gene3D" id="1.10.730.10">
    <property type="entry name" value="Isoleucyl-tRNA Synthetase, Domain 1"/>
    <property type="match status" value="1"/>
</dbReference>
<comment type="subcellular location">
    <subcellularLocation>
        <location evidence="8">Cytoplasm</location>
    </subcellularLocation>
</comment>
<proteinExistence type="inferred from homology"/>
<evidence type="ECO:0000256" key="6">
    <source>
        <dbReference type="ARBA" id="ARBA00023146"/>
    </source>
</evidence>
<accession>A0A1G2CHY3</accession>
<keyword evidence="2 8" id="KW-0436">Ligase</keyword>
<dbReference type="SMART" id="SM01016">
    <property type="entry name" value="Arg_tRNA_synt_N"/>
    <property type="match status" value="1"/>
</dbReference>
<dbReference type="InterPro" id="IPR009080">
    <property type="entry name" value="tRNAsynth_Ia_anticodon-bd"/>
</dbReference>
<dbReference type="PANTHER" id="PTHR11956">
    <property type="entry name" value="ARGINYL-TRNA SYNTHETASE"/>
    <property type="match status" value="1"/>
</dbReference>
<feature type="domain" description="Arginyl tRNA synthetase N-terminal" evidence="11">
    <location>
        <begin position="4"/>
        <end position="84"/>
    </location>
</feature>
<dbReference type="Pfam" id="PF05746">
    <property type="entry name" value="DALR_1"/>
    <property type="match status" value="1"/>
</dbReference>
<evidence type="ECO:0000259" key="10">
    <source>
        <dbReference type="SMART" id="SM00836"/>
    </source>
</evidence>
<sequence length="532" mass="59723">MLQTRIRIIVRNAVPANIEFDVLVPEKSAFGHYATNVALRMAKHERKDPIKLGHELATKIRERAPQGFFARVEVAPPGFINFWLSPHAFALVVGEIVKQKSRYGSSRLGKGKKTQVEYVSANPTGPLTLANGRGGFLGDAIANALKFAGYTVEREYYVNDTGGQIETLGRSILAFAGYVPEEDHFYKGAYLKDWEKKHRAVAKRYAKDPLRLGQRAARDFLGAIKSVLAKEARIRFDRFTSEEGHIHKKGFVKKALALFERKKLAYEKEGAVWLRTTAFGDDKDRVLVTREGSPTYLLADSGHYLETKTRGFHGKINILGPDHYGYVKRIQAAAAIVGLDNSEVIITQAVRLVRNGKEAKMSKRKGEFATFKELIRDVGSDAARFFFLMIAPETHMDFDLALAKEHSMKNPVYYAQYAAVRARAILKKLGKQPVLSNEKLAALLVTEDDARLMAMLARFPEVLEEATRTRRIHELTRYASDLAATFHNFYEKERVIEEEKDVRAARGTLVSAASIVFTNLFGILGIATPKKM</sequence>
<keyword evidence="6 8" id="KW-0030">Aminoacyl-tRNA synthetase</keyword>
<feature type="short sequence motif" description="'HIGH' region" evidence="8">
    <location>
        <begin position="121"/>
        <end position="131"/>
    </location>
</feature>
<evidence type="ECO:0000256" key="2">
    <source>
        <dbReference type="ARBA" id="ARBA00022598"/>
    </source>
</evidence>
<comment type="subunit">
    <text evidence="8">Monomer.</text>
</comment>
<dbReference type="GO" id="GO:0005737">
    <property type="term" value="C:cytoplasm"/>
    <property type="evidence" value="ECO:0007669"/>
    <property type="project" value="UniProtKB-SubCell"/>
</dbReference>
<evidence type="ECO:0000313" key="12">
    <source>
        <dbReference type="EMBL" id="OGZ00822.1"/>
    </source>
</evidence>
<evidence type="ECO:0000256" key="7">
    <source>
        <dbReference type="ARBA" id="ARBA00049339"/>
    </source>
</evidence>
<dbReference type="SUPFAM" id="SSF55190">
    <property type="entry name" value="Arginyl-tRNA synthetase (ArgRS), N-terminal 'additional' domain"/>
    <property type="match status" value="1"/>
</dbReference>
<name>A0A1G2CHY3_9BACT</name>
<dbReference type="HAMAP" id="MF_00123">
    <property type="entry name" value="Arg_tRNA_synth"/>
    <property type="match status" value="1"/>
</dbReference>
<dbReference type="PRINTS" id="PR01038">
    <property type="entry name" value="TRNASYNTHARG"/>
</dbReference>
<dbReference type="InterPro" id="IPR005148">
    <property type="entry name" value="Arg-tRNA-synth_N"/>
</dbReference>
<dbReference type="Gene3D" id="3.40.50.620">
    <property type="entry name" value="HUPs"/>
    <property type="match status" value="1"/>
</dbReference>
<dbReference type="AlphaFoldDB" id="A0A1G2CHY3"/>
<dbReference type="InterPro" id="IPR008909">
    <property type="entry name" value="DALR_anticod-bd"/>
</dbReference>
<comment type="catalytic activity">
    <reaction evidence="7 8">
        <text>tRNA(Arg) + L-arginine + ATP = L-arginyl-tRNA(Arg) + AMP + diphosphate</text>
        <dbReference type="Rhea" id="RHEA:20301"/>
        <dbReference type="Rhea" id="RHEA-COMP:9658"/>
        <dbReference type="Rhea" id="RHEA-COMP:9673"/>
        <dbReference type="ChEBI" id="CHEBI:30616"/>
        <dbReference type="ChEBI" id="CHEBI:32682"/>
        <dbReference type="ChEBI" id="CHEBI:33019"/>
        <dbReference type="ChEBI" id="CHEBI:78442"/>
        <dbReference type="ChEBI" id="CHEBI:78513"/>
        <dbReference type="ChEBI" id="CHEBI:456215"/>
        <dbReference type="EC" id="6.1.1.19"/>
    </reaction>
</comment>
<keyword evidence="5 8" id="KW-0648">Protein biosynthesis</keyword>
<dbReference type="InterPro" id="IPR035684">
    <property type="entry name" value="ArgRS_core"/>
</dbReference>
<evidence type="ECO:0000256" key="4">
    <source>
        <dbReference type="ARBA" id="ARBA00022840"/>
    </source>
</evidence>
<dbReference type="InterPro" id="IPR036695">
    <property type="entry name" value="Arg-tRNA-synth_N_sf"/>
</dbReference>
<evidence type="ECO:0000256" key="5">
    <source>
        <dbReference type="ARBA" id="ARBA00022917"/>
    </source>
</evidence>
<dbReference type="STRING" id="1798652.A3A43_02385"/>
<dbReference type="PANTHER" id="PTHR11956:SF5">
    <property type="entry name" value="ARGININE--TRNA LIGASE, CYTOPLASMIC"/>
    <property type="match status" value="1"/>
</dbReference>
<evidence type="ECO:0000256" key="1">
    <source>
        <dbReference type="ARBA" id="ARBA00005594"/>
    </source>
</evidence>
<dbReference type="GO" id="GO:0006420">
    <property type="term" value="P:arginyl-tRNA aminoacylation"/>
    <property type="evidence" value="ECO:0007669"/>
    <property type="project" value="UniProtKB-UniRule"/>
</dbReference>
<gene>
    <name evidence="8" type="primary">argS</name>
    <name evidence="12" type="ORF">A3A43_02385</name>
</gene>
<dbReference type="EMBL" id="MHLC01000026">
    <property type="protein sequence ID" value="OGZ00822.1"/>
    <property type="molecule type" value="Genomic_DNA"/>
</dbReference>
<evidence type="ECO:0000256" key="3">
    <source>
        <dbReference type="ARBA" id="ARBA00022741"/>
    </source>
</evidence>
<dbReference type="Proteomes" id="UP000178495">
    <property type="component" value="Unassembled WGS sequence"/>
</dbReference>
<protein>
    <recommendedName>
        <fullName evidence="8">Arginine--tRNA ligase</fullName>
        <ecNumber evidence="8">6.1.1.19</ecNumber>
    </recommendedName>
    <alternativeName>
        <fullName evidence="8">Arginyl-tRNA synthetase</fullName>
        <shortName evidence="8">ArgRS</shortName>
    </alternativeName>
</protein>
<keyword evidence="4 8" id="KW-0067">ATP-binding</keyword>
<reference evidence="12 13" key="1">
    <citation type="journal article" date="2016" name="Nat. Commun.">
        <title>Thousands of microbial genomes shed light on interconnected biogeochemical processes in an aquifer system.</title>
        <authorList>
            <person name="Anantharaman K."/>
            <person name="Brown C.T."/>
            <person name="Hug L.A."/>
            <person name="Sharon I."/>
            <person name="Castelle C.J."/>
            <person name="Probst A.J."/>
            <person name="Thomas B.C."/>
            <person name="Singh A."/>
            <person name="Wilkins M.J."/>
            <person name="Karaoz U."/>
            <person name="Brodie E.L."/>
            <person name="Williams K.H."/>
            <person name="Hubbard S.S."/>
            <person name="Banfield J.F."/>
        </authorList>
    </citation>
    <scope>NUCLEOTIDE SEQUENCE [LARGE SCALE GENOMIC DNA]</scope>
</reference>
<dbReference type="SUPFAM" id="SSF52374">
    <property type="entry name" value="Nucleotidylyl transferase"/>
    <property type="match status" value="1"/>
</dbReference>
<dbReference type="GO" id="GO:0004814">
    <property type="term" value="F:arginine-tRNA ligase activity"/>
    <property type="evidence" value="ECO:0007669"/>
    <property type="project" value="UniProtKB-UniRule"/>
</dbReference>
<dbReference type="SUPFAM" id="SSF47323">
    <property type="entry name" value="Anticodon-binding domain of a subclass of class I aminoacyl-tRNA synthetases"/>
    <property type="match status" value="1"/>
</dbReference>
<feature type="domain" description="DALR anticodon binding" evidence="10">
    <location>
        <begin position="415"/>
        <end position="532"/>
    </location>
</feature>
<dbReference type="Pfam" id="PF03485">
    <property type="entry name" value="Arg_tRNA_synt_N"/>
    <property type="match status" value="1"/>
</dbReference>
<dbReference type="Pfam" id="PF00750">
    <property type="entry name" value="tRNA-synt_1d"/>
    <property type="match status" value="1"/>
</dbReference>
<dbReference type="SMART" id="SM00836">
    <property type="entry name" value="DALR_1"/>
    <property type="match status" value="1"/>
</dbReference>
<dbReference type="NCBIfam" id="TIGR00456">
    <property type="entry name" value="argS"/>
    <property type="match status" value="1"/>
</dbReference>
<keyword evidence="8" id="KW-0963">Cytoplasm</keyword>
<evidence type="ECO:0000256" key="9">
    <source>
        <dbReference type="RuleBase" id="RU363038"/>
    </source>
</evidence>
<dbReference type="GO" id="GO:0005524">
    <property type="term" value="F:ATP binding"/>
    <property type="evidence" value="ECO:0007669"/>
    <property type="project" value="UniProtKB-UniRule"/>
</dbReference>
<dbReference type="EC" id="6.1.1.19" evidence="8"/>
<evidence type="ECO:0000313" key="13">
    <source>
        <dbReference type="Proteomes" id="UP000178495"/>
    </source>
</evidence>